<sequence length="267" mass="29947">MRGSFCACGEEFNEFGGNTPCVEIRVGDRLFIIDAGTGFPVFGREASSSVPQNVDLLLSHLHSDHIGGLLLCKHLLTKEGRTFNTYCGNLNGETAEAALNQLYSPPIFPVKMDCIPTKFNHTGFHAGENLVFDDGITVKTVPLKHPGGATGYRFDHEGRSICYLSDLEHSDHWPDQELVTFCQNTDLIIFDGMFCKNDYSGHEGWGHSTWSKGIELCRAANAASLALFHLNPCYDDQRLHEIERTMQKEMPEAFIARERHHVYLEPR</sequence>
<dbReference type="InterPro" id="IPR036866">
    <property type="entry name" value="RibonucZ/Hydroxyglut_hydro"/>
</dbReference>
<name>A0ABV0BFB6_9HYPH</name>
<feature type="domain" description="Metallo-beta-lactamase" evidence="1">
    <location>
        <begin position="18"/>
        <end position="202"/>
    </location>
</feature>
<evidence type="ECO:0000259" key="1">
    <source>
        <dbReference type="SMART" id="SM00849"/>
    </source>
</evidence>
<dbReference type="PANTHER" id="PTHR42663:SF4">
    <property type="entry name" value="SLL1036 PROTEIN"/>
    <property type="match status" value="1"/>
</dbReference>
<organism evidence="2 3">
    <name type="scientific">Hohaiivirga grylli</name>
    <dbReference type="NCBI Taxonomy" id="3133970"/>
    <lineage>
        <taxon>Bacteria</taxon>
        <taxon>Pseudomonadati</taxon>
        <taxon>Pseudomonadota</taxon>
        <taxon>Alphaproteobacteria</taxon>
        <taxon>Hyphomicrobiales</taxon>
        <taxon>Methylobacteriaceae</taxon>
        <taxon>Hohaiivirga</taxon>
    </lineage>
</organism>
<dbReference type="CDD" id="cd07715">
    <property type="entry name" value="TaR3-like_MBL-fold"/>
    <property type="match status" value="1"/>
</dbReference>
<protein>
    <submittedName>
        <fullName evidence="2">MBL fold metallo-hydrolase</fullName>
    </submittedName>
</protein>
<dbReference type="InterPro" id="IPR001279">
    <property type="entry name" value="Metallo-B-lactamas"/>
</dbReference>
<dbReference type="SUPFAM" id="SSF56281">
    <property type="entry name" value="Metallo-hydrolase/oxidoreductase"/>
    <property type="match status" value="1"/>
</dbReference>
<reference evidence="2 3" key="1">
    <citation type="submission" date="2024-04" db="EMBL/GenBank/DDBJ databases">
        <title>A novel species isolated from cricket.</title>
        <authorList>
            <person name="Wang H.-C."/>
        </authorList>
    </citation>
    <scope>NUCLEOTIDE SEQUENCE [LARGE SCALE GENOMIC DNA]</scope>
    <source>
        <strain evidence="2 3">WL0021</strain>
    </source>
</reference>
<comment type="caution">
    <text evidence="2">The sequence shown here is derived from an EMBL/GenBank/DDBJ whole genome shotgun (WGS) entry which is preliminary data.</text>
</comment>
<evidence type="ECO:0000313" key="2">
    <source>
        <dbReference type="EMBL" id="MEN3929667.1"/>
    </source>
</evidence>
<evidence type="ECO:0000313" key="3">
    <source>
        <dbReference type="Proteomes" id="UP001418637"/>
    </source>
</evidence>
<dbReference type="Proteomes" id="UP001418637">
    <property type="component" value="Unassembled WGS sequence"/>
</dbReference>
<keyword evidence="3" id="KW-1185">Reference proteome</keyword>
<dbReference type="PANTHER" id="PTHR42663">
    <property type="entry name" value="HYDROLASE C777.06C-RELATED-RELATED"/>
    <property type="match status" value="1"/>
</dbReference>
<dbReference type="SMART" id="SM00849">
    <property type="entry name" value="Lactamase_B"/>
    <property type="match status" value="1"/>
</dbReference>
<dbReference type="EMBL" id="JBBYXI010000001">
    <property type="protein sequence ID" value="MEN3929667.1"/>
    <property type="molecule type" value="Genomic_DNA"/>
</dbReference>
<dbReference type="Gene3D" id="3.60.15.10">
    <property type="entry name" value="Ribonuclease Z/Hydroxyacylglutathione hydrolase-like"/>
    <property type="match status" value="1"/>
</dbReference>
<accession>A0ABV0BFB6</accession>
<proteinExistence type="predicted"/>
<gene>
    <name evidence="2" type="ORF">WJT86_01165</name>
</gene>
<dbReference type="Pfam" id="PF12706">
    <property type="entry name" value="Lactamase_B_2"/>
    <property type="match status" value="1"/>
</dbReference>